<protein>
    <submittedName>
        <fullName evidence="3">Uncharacterized protein</fullName>
    </submittedName>
</protein>
<gene>
    <name evidence="3" type="ORF">CAUS1442_LOCUS1431</name>
</gene>
<keyword evidence="2" id="KW-1133">Transmembrane helix</keyword>
<accession>A0A7R9ZKP5</accession>
<feature type="transmembrane region" description="Helical" evidence="2">
    <location>
        <begin position="107"/>
        <end position="126"/>
    </location>
</feature>
<dbReference type="AlphaFoldDB" id="A0A7R9ZKP5"/>
<feature type="transmembrane region" description="Helical" evidence="2">
    <location>
        <begin position="75"/>
        <end position="95"/>
    </location>
</feature>
<dbReference type="EMBL" id="HBEF01002298">
    <property type="protein sequence ID" value="CAD8329333.1"/>
    <property type="molecule type" value="Transcribed_RNA"/>
</dbReference>
<keyword evidence="2" id="KW-0812">Transmembrane</keyword>
<feature type="region of interest" description="Disordered" evidence="1">
    <location>
        <begin position="158"/>
        <end position="183"/>
    </location>
</feature>
<name>A0A7R9ZKP5_9STRA</name>
<evidence type="ECO:0000256" key="2">
    <source>
        <dbReference type="SAM" id="Phobius"/>
    </source>
</evidence>
<keyword evidence="2" id="KW-0472">Membrane</keyword>
<evidence type="ECO:0000256" key="1">
    <source>
        <dbReference type="SAM" id="MobiDB-lite"/>
    </source>
</evidence>
<evidence type="ECO:0000313" key="3">
    <source>
        <dbReference type="EMBL" id="CAD8329333.1"/>
    </source>
</evidence>
<feature type="compositionally biased region" description="Basic residues" evidence="1">
    <location>
        <begin position="165"/>
        <end position="183"/>
    </location>
</feature>
<reference evidence="3" key="1">
    <citation type="submission" date="2021-01" db="EMBL/GenBank/DDBJ databases">
        <authorList>
            <person name="Corre E."/>
            <person name="Pelletier E."/>
            <person name="Niang G."/>
            <person name="Scheremetjew M."/>
            <person name="Finn R."/>
            <person name="Kale V."/>
            <person name="Holt S."/>
            <person name="Cochrane G."/>
            <person name="Meng A."/>
            <person name="Brown T."/>
            <person name="Cohen L."/>
        </authorList>
    </citation>
    <scope>NUCLEOTIDE SEQUENCE</scope>
    <source>
        <strain evidence="3">CCMP3328</strain>
    </source>
</reference>
<organism evidence="3">
    <name type="scientific">Craspedostauros australis</name>
    <dbReference type="NCBI Taxonomy" id="1486917"/>
    <lineage>
        <taxon>Eukaryota</taxon>
        <taxon>Sar</taxon>
        <taxon>Stramenopiles</taxon>
        <taxon>Ochrophyta</taxon>
        <taxon>Bacillariophyta</taxon>
        <taxon>Bacillariophyceae</taxon>
        <taxon>Bacillariophycidae</taxon>
        <taxon>Naviculales</taxon>
        <taxon>Naviculaceae</taxon>
        <taxon>Craspedostauros</taxon>
    </lineage>
</organism>
<proteinExistence type="predicted"/>
<sequence length="183" mass="20805">MFQWSKEPSLTVASWGKPLEEIEAKCRTGIYSYSYSYLRCVTPSRNLPPLTVANMRFFGPSWPSDTGTWIVMRPFSSAIIAVVPVPVIVLASYMYSYSRASRFDSPLGMVGSVSLSIVVQLSPLLTSLRPTTYDQRPTTYESKYVSVPMLVRLSIHTNQHEKPPRARAHIHGRVKKHQRPHRH</sequence>